<evidence type="ECO:0000313" key="2">
    <source>
        <dbReference type="Proteomes" id="UP000676336"/>
    </source>
</evidence>
<reference evidence="1" key="1">
    <citation type="submission" date="2021-02" db="EMBL/GenBank/DDBJ databases">
        <authorList>
            <person name="Nowell W R."/>
        </authorList>
    </citation>
    <scope>NUCLEOTIDE SEQUENCE</scope>
</reference>
<name>A0A8S2SVY0_9BILA</name>
<sequence>YKVMPVDSISLFADVRARGGSEIPCKYLSTSLVSINNHSFLLGCKTQIESLLLHFGKFDMPPCNIEEFHVCSNHSNITYASRFKNCCLCKPLGRSKSSNSGLRIVTKLYAFAAWKQFKFRLSFGRKMCTPCRRNLDNKKRFCRQSTKIFKSILGFMTPHDDTDRVWEGLTAYRFYKARQHADFEGKRTVVDDTRGTTIRYDDYQLEHFIEFLVSPHICTDLPFGKRELHPSTGETLLIPLTIRNLAPKRIIVQYYNYCKEYYGDVFHPLDQSTLFGILNECSASTRRSLQGLASFSAEGSTAFDLLISIVDSLSTVVAILESPDVGQLGQIHASPANSL</sequence>
<evidence type="ECO:0000313" key="1">
    <source>
        <dbReference type="EMBL" id="CAF4254340.1"/>
    </source>
</evidence>
<gene>
    <name evidence="1" type="ORF">SMN809_LOCUS24141</name>
</gene>
<accession>A0A8S2SVY0</accession>
<dbReference type="AlphaFoldDB" id="A0A8S2SVY0"/>
<feature type="non-terminal residue" evidence="1">
    <location>
        <position position="1"/>
    </location>
</feature>
<protein>
    <submittedName>
        <fullName evidence="1">Uncharacterized protein</fullName>
    </submittedName>
</protein>
<dbReference type="EMBL" id="CAJOBI010027633">
    <property type="protein sequence ID" value="CAF4254340.1"/>
    <property type="molecule type" value="Genomic_DNA"/>
</dbReference>
<comment type="caution">
    <text evidence="1">The sequence shown here is derived from an EMBL/GenBank/DDBJ whole genome shotgun (WGS) entry which is preliminary data.</text>
</comment>
<organism evidence="1 2">
    <name type="scientific">Rotaria magnacalcarata</name>
    <dbReference type="NCBI Taxonomy" id="392030"/>
    <lineage>
        <taxon>Eukaryota</taxon>
        <taxon>Metazoa</taxon>
        <taxon>Spiralia</taxon>
        <taxon>Gnathifera</taxon>
        <taxon>Rotifera</taxon>
        <taxon>Eurotatoria</taxon>
        <taxon>Bdelloidea</taxon>
        <taxon>Philodinida</taxon>
        <taxon>Philodinidae</taxon>
        <taxon>Rotaria</taxon>
    </lineage>
</organism>
<proteinExistence type="predicted"/>
<dbReference type="Proteomes" id="UP000676336">
    <property type="component" value="Unassembled WGS sequence"/>
</dbReference>